<dbReference type="InterPro" id="IPR041457">
    <property type="entry name" value="CxC2_KDZ-assoc"/>
</dbReference>
<dbReference type="InterPro" id="IPR040521">
    <property type="entry name" value="KDZ"/>
</dbReference>
<feature type="coiled-coil region" evidence="1">
    <location>
        <begin position="1210"/>
        <end position="1237"/>
    </location>
</feature>
<dbReference type="Proteomes" id="UP001213000">
    <property type="component" value="Unassembled WGS sequence"/>
</dbReference>
<feature type="region of interest" description="Disordered" evidence="2">
    <location>
        <begin position="1104"/>
        <end position="1127"/>
    </location>
</feature>
<evidence type="ECO:0000313" key="5">
    <source>
        <dbReference type="Proteomes" id="UP001213000"/>
    </source>
</evidence>
<dbReference type="Pfam" id="PF18803">
    <property type="entry name" value="CxC2"/>
    <property type="match status" value="1"/>
</dbReference>
<feature type="compositionally biased region" description="Basic residues" evidence="2">
    <location>
        <begin position="1107"/>
        <end position="1122"/>
    </location>
</feature>
<evidence type="ECO:0000256" key="2">
    <source>
        <dbReference type="SAM" id="MobiDB-lite"/>
    </source>
</evidence>
<keyword evidence="1" id="KW-0175">Coiled coil</keyword>
<evidence type="ECO:0000259" key="3">
    <source>
        <dbReference type="Pfam" id="PF18803"/>
    </source>
</evidence>
<dbReference type="PANTHER" id="PTHR33104">
    <property type="entry name" value="SI:DKEY-29D5.2"/>
    <property type="match status" value="1"/>
</dbReference>
<sequence>MVMPITTDFPATVGGYQGKLSHAYHWSGSRTLQELIDDNYELVSWDGKTPRPLIDSAGNVFGALAGRPNDEEWLRACEQLYEAMTLESSQKNFEVKYYTHRGDFPAINVGLTSGQGSKFPHNIRLDKHEGMMQRLLENRDLQYIADHHSWSLKLWLPGLYERFKEGLNALHGHPKFGIGLKRLTPAGVFPTAAFNFGPDVWTNPHCDVKNYGFGWCVIQPLGPFNPKAGAHLVLPDLKQVIEFPSGSMIMIPSATLSHANVRVAEGDQRASFTQYFPGGLLRFVDNKFRIEERLKKTTKGCEEIRGIKDEGWRERCVWEYLGRLDFARHSLVVTGPPQADSSTMGKQKNNKGVVSLPDAPTEIAADALLNIMPPHQVQEIAAAVLKEPSPSLKTEKKPEVKRMSTKMGVFSKEIMRRIQDAIIQLEGHASVDRPRSGHDPNNLAYPELLANYRCRECFVPEVLCAKCIAQAHINSPFHHIEKWNGSFFERASLSDLGFVIHLGHHGAPCPVNSRSPNQFVIVHTNGIHKCHISYCACNPLSNKGDHHIQLICHQLFAPTIDRPETAFTFAVLKHYHRHSLCSKVTLYDYCNALRKDTNAAFPEQVPDRYEEFSRVMRLWRPLKMQHQSGQFFEINKVLDHRRPGSMAVRCPACPEPGLNIEESEMVPEGKIHLYTLFISADGNFRLQRKHKNNDPDDFALIDGNAYFVKDDEFLDFVKDVEAYSDDSTCSRLKAVRQQNKLKFRNAAITGVIAIQCARHGVYLPQGIVDLEKGEAYARTDYALAHALSLTEGPRYQYIMLSYDIWCQYSVNLQSRFANNEKLAPYAPLIPNIRGAIPKMHISGHGVGCQINESFLYKPYSAMTCGEGIESAWAEQNFAAGSTKEQNAGHRHDTLDDYNGYWNWTKVHQLGTHLFAQSRKWSTLLSKRLKTFNQWTALLSPELIEEWCSMTTATHTKMELYMANTVVPTWDKTQSNLLEEAAHASKHGGTPVVEFISLGVQIEDMQENIKAKLQSQDLEVDRSVLTSMLHQWRADQHHLFPLLRPLPLIDDDCPENMALHLPSSYSEGQCAQLGILHAAEIERKIRHACAFDALTSLRNEIHRFNREKAKKKSQPRSQKKNTRSQKEFREIEDNKEVYQDIYMRMYRALKSLGDKDQTLKPLLKEEMWGKNMGGAHVTGDSSREDPWFWWVGKPDDVSEESWTVEWDRVHWMREKAAIERLEEEIELIKEEFRRVVTSFTKLAEVWTQLAKTPDKTPSGYRCYALRTAEMYRRLAKSCESNRVLAYGYQDSLGLSVIS</sequence>
<evidence type="ECO:0000313" key="4">
    <source>
        <dbReference type="EMBL" id="KAJ3569745.1"/>
    </source>
</evidence>
<proteinExistence type="predicted"/>
<reference evidence="4" key="1">
    <citation type="submission" date="2022-07" db="EMBL/GenBank/DDBJ databases">
        <title>Genome Sequence of Leucocoprinus birnbaumii.</title>
        <authorList>
            <person name="Buettner E."/>
        </authorList>
    </citation>
    <scope>NUCLEOTIDE SEQUENCE</scope>
    <source>
        <strain evidence="4">VT141</strain>
    </source>
</reference>
<gene>
    <name evidence="4" type="ORF">NP233_g4852</name>
</gene>
<dbReference type="PANTHER" id="PTHR33104:SF2">
    <property type="entry name" value="CXC3 LIKE CYSTEINE CLUSTER DOMAIN-CONTAINING PROTEIN"/>
    <property type="match status" value="1"/>
</dbReference>
<dbReference type="Gene3D" id="3.60.130.30">
    <property type="match status" value="1"/>
</dbReference>
<protein>
    <recommendedName>
        <fullName evidence="3">CxC2-like cysteine cluster KDZ transposase-associated domain-containing protein</fullName>
    </recommendedName>
</protein>
<feature type="domain" description="CxC2-like cysteine cluster KDZ transposase-associated" evidence="3">
    <location>
        <begin position="493"/>
        <end position="598"/>
    </location>
</feature>
<accession>A0AAD5YSF0</accession>
<evidence type="ECO:0000256" key="1">
    <source>
        <dbReference type="SAM" id="Coils"/>
    </source>
</evidence>
<comment type="caution">
    <text evidence="4">The sequence shown here is derived from an EMBL/GenBank/DDBJ whole genome shotgun (WGS) entry which is preliminary data.</text>
</comment>
<organism evidence="4 5">
    <name type="scientific">Leucocoprinus birnbaumii</name>
    <dbReference type="NCBI Taxonomy" id="56174"/>
    <lineage>
        <taxon>Eukaryota</taxon>
        <taxon>Fungi</taxon>
        <taxon>Dikarya</taxon>
        <taxon>Basidiomycota</taxon>
        <taxon>Agaricomycotina</taxon>
        <taxon>Agaricomycetes</taxon>
        <taxon>Agaricomycetidae</taxon>
        <taxon>Agaricales</taxon>
        <taxon>Agaricineae</taxon>
        <taxon>Agaricaceae</taxon>
        <taxon>Leucocoprinus</taxon>
    </lineage>
</organism>
<dbReference type="EMBL" id="JANIEX010000272">
    <property type="protein sequence ID" value="KAJ3569745.1"/>
    <property type="molecule type" value="Genomic_DNA"/>
</dbReference>
<dbReference type="Pfam" id="PF18758">
    <property type="entry name" value="KDZ"/>
    <property type="match status" value="1"/>
</dbReference>
<name>A0AAD5YSF0_9AGAR</name>
<keyword evidence="5" id="KW-1185">Reference proteome</keyword>